<dbReference type="PANTHER" id="PTHR42852">
    <property type="entry name" value="THIOL:DISULFIDE INTERCHANGE PROTEIN DSBE"/>
    <property type="match status" value="1"/>
</dbReference>
<reference evidence="3 4" key="1">
    <citation type="submission" date="2024-01" db="EMBL/GenBank/DDBJ databases">
        <title>Pedobacter sp. nov., isolated from oil-contaminated soil.</title>
        <authorList>
            <person name="Le N.T.T."/>
        </authorList>
    </citation>
    <scope>NUCLEOTIDE SEQUENCE [LARGE SCALE GENOMIC DNA]</scope>
    <source>
        <strain evidence="3 4">VNH31</strain>
    </source>
</reference>
<keyword evidence="4" id="KW-1185">Reference proteome</keyword>
<dbReference type="EMBL" id="JAZDQU010000002">
    <property type="protein sequence ID" value="MEE1885817.1"/>
    <property type="molecule type" value="Genomic_DNA"/>
</dbReference>
<evidence type="ECO:0000256" key="1">
    <source>
        <dbReference type="SAM" id="SignalP"/>
    </source>
</evidence>
<evidence type="ECO:0000313" key="4">
    <source>
        <dbReference type="Proteomes" id="UP001337681"/>
    </source>
</evidence>
<sequence>MKRKTFLLIAFFILATVSVLAQKTTIQDKLGEMTKAPNPKKVLKLFKETVNEFQLNKVSDAETFDMMYGTLALSNIMKQKIKAYEQNIGMIQNKFNQTSYMNMAADMLSNNKQTLQLSKSIAEKTLQLYYSFKNDTTARPLDFDPISWKRFMEMAKYPYHETYAKILNELNLSKEALLQQEIAIEGLQIEELGQTSAELYAKILIANNRNQDAYIVLKRMAELDRASDKMIIKLKNLHEELTGDKAVKMLDSIKQNLRLAYQQKVLKKIIKDTKAPSFTLQNLNGIHKSLEDYKGKVVVIDFWATWCVPCIQSMPAMDQMRKNNPDVAFLFIATQEKPNGAFERVKSFIEKNQYQFEVLLDLVDGKYPTVTDYKISGIPAKIIIDASGNLLFSSIGFTNESNLVNELQAMIDIAKGKSQYN</sequence>
<dbReference type="CDD" id="cd02966">
    <property type="entry name" value="TlpA_like_family"/>
    <property type="match status" value="1"/>
</dbReference>
<evidence type="ECO:0000259" key="2">
    <source>
        <dbReference type="PROSITE" id="PS51352"/>
    </source>
</evidence>
<keyword evidence="1" id="KW-0732">Signal</keyword>
<dbReference type="InterPro" id="IPR050553">
    <property type="entry name" value="Thioredoxin_ResA/DsbE_sf"/>
</dbReference>
<dbReference type="PROSITE" id="PS51352">
    <property type="entry name" value="THIOREDOXIN_2"/>
    <property type="match status" value="1"/>
</dbReference>
<name>A0ABU7H3B0_9SPHI</name>
<dbReference type="RefSeq" id="WP_330146710.1">
    <property type="nucleotide sequence ID" value="NZ_JAZDQU010000002.1"/>
</dbReference>
<protein>
    <submittedName>
        <fullName evidence="3">TlpA disulfide reductase family protein</fullName>
    </submittedName>
</protein>
<feature type="chain" id="PRO_5045058115" evidence="1">
    <location>
        <begin position="22"/>
        <end position="421"/>
    </location>
</feature>
<evidence type="ECO:0000313" key="3">
    <source>
        <dbReference type="EMBL" id="MEE1885817.1"/>
    </source>
</evidence>
<feature type="domain" description="Thioredoxin" evidence="2">
    <location>
        <begin position="269"/>
        <end position="416"/>
    </location>
</feature>
<feature type="signal peptide" evidence="1">
    <location>
        <begin position="1"/>
        <end position="21"/>
    </location>
</feature>
<dbReference type="SUPFAM" id="SSF52833">
    <property type="entry name" value="Thioredoxin-like"/>
    <property type="match status" value="1"/>
</dbReference>
<dbReference type="InterPro" id="IPR036249">
    <property type="entry name" value="Thioredoxin-like_sf"/>
</dbReference>
<proteinExistence type="predicted"/>
<dbReference type="Gene3D" id="3.40.30.10">
    <property type="entry name" value="Glutaredoxin"/>
    <property type="match status" value="1"/>
</dbReference>
<organism evidence="3 4">
    <name type="scientific">Pedobacter flavus</name>
    <dbReference type="NCBI Taxonomy" id="3113906"/>
    <lineage>
        <taxon>Bacteria</taxon>
        <taxon>Pseudomonadati</taxon>
        <taxon>Bacteroidota</taxon>
        <taxon>Sphingobacteriia</taxon>
        <taxon>Sphingobacteriales</taxon>
        <taxon>Sphingobacteriaceae</taxon>
        <taxon>Pedobacter</taxon>
    </lineage>
</organism>
<dbReference type="InterPro" id="IPR013740">
    <property type="entry name" value="Redoxin"/>
</dbReference>
<dbReference type="InterPro" id="IPR013766">
    <property type="entry name" value="Thioredoxin_domain"/>
</dbReference>
<dbReference type="PANTHER" id="PTHR42852:SF13">
    <property type="entry name" value="PROTEIN DIPZ"/>
    <property type="match status" value="1"/>
</dbReference>
<comment type="caution">
    <text evidence="3">The sequence shown here is derived from an EMBL/GenBank/DDBJ whole genome shotgun (WGS) entry which is preliminary data.</text>
</comment>
<accession>A0ABU7H3B0</accession>
<dbReference type="Pfam" id="PF08534">
    <property type="entry name" value="Redoxin"/>
    <property type="match status" value="1"/>
</dbReference>
<gene>
    <name evidence="3" type="ORF">VRU49_10350</name>
</gene>
<dbReference type="Proteomes" id="UP001337681">
    <property type="component" value="Unassembled WGS sequence"/>
</dbReference>